<dbReference type="Pfam" id="PF05449">
    <property type="entry name" value="Phage_holin_3_7"/>
    <property type="match status" value="1"/>
</dbReference>
<feature type="transmembrane region" description="Helical" evidence="1">
    <location>
        <begin position="35"/>
        <end position="57"/>
    </location>
</feature>
<reference evidence="2 3" key="1">
    <citation type="submission" date="2016-01" db="EMBL/GenBank/DDBJ databases">
        <title>Annotation of Pseudomonas oryzihabitans USDA-ARS-USMARC-56511.</title>
        <authorList>
            <person name="Harhay G.P."/>
            <person name="Harhay D.M."/>
            <person name="Smith T.P.L."/>
            <person name="Bono J.L."/>
            <person name="Heaton M.P."/>
            <person name="Clawson M.L."/>
            <person name="Chitko-Mckown C.G."/>
            <person name="Capik S.F."/>
            <person name="DeDonder K.D."/>
            <person name="Apley M.D."/>
            <person name="Lubbers B.V."/>
            <person name="White B.J."/>
            <person name="Larson R.L."/>
        </authorList>
    </citation>
    <scope>NUCLEOTIDE SEQUENCE [LARGE SCALE GENOMIC DNA]</scope>
    <source>
        <strain evidence="2 3">USDA-ARS-USMARC-56511</strain>
    </source>
</reference>
<evidence type="ECO:0000313" key="3">
    <source>
        <dbReference type="Proteomes" id="UP000064137"/>
    </source>
</evidence>
<dbReference type="Proteomes" id="UP000064137">
    <property type="component" value="Chromosome"/>
</dbReference>
<gene>
    <name evidence="2" type="ORF">APT59_09895</name>
</gene>
<feature type="transmembrane region" description="Helical" evidence="1">
    <location>
        <begin position="6"/>
        <end position="23"/>
    </location>
</feature>
<dbReference type="OrthoDB" id="6910266at2"/>
<dbReference type="AlphaFoldDB" id="A0A0U4WGW7"/>
<evidence type="ECO:0000313" key="2">
    <source>
        <dbReference type="EMBL" id="ALZ84498.1"/>
    </source>
</evidence>
<keyword evidence="1" id="KW-0472">Membrane</keyword>
<proteinExistence type="predicted"/>
<organism evidence="2 3">
    <name type="scientific">Pseudomonas oryzihabitans</name>
    <dbReference type="NCBI Taxonomy" id="47885"/>
    <lineage>
        <taxon>Bacteria</taxon>
        <taxon>Pseudomonadati</taxon>
        <taxon>Pseudomonadota</taxon>
        <taxon>Gammaproteobacteria</taxon>
        <taxon>Pseudomonadales</taxon>
        <taxon>Pseudomonadaceae</taxon>
        <taxon>Pseudomonas</taxon>
    </lineage>
</organism>
<keyword evidence="1" id="KW-0812">Transmembrane</keyword>
<dbReference type="KEGG" id="por:APT59_09895"/>
<name>A0A0U4WGW7_9PSED</name>
<dbReference type="EMBL" id="CP013987">
    <property type="protein sequence ID" value="ALZ84498.1"/>
    <property type="molecule type" value="Genomic_DNA"/>
</dbReference>
<sequence>MATILQALFCAGIFIMIGFVYRPDPDSRYRLGVSVIAFALCAVTGMQFMSITARIILEHHLPVVSWYNTAFYGLSLALVVQARGNVAKIWPAGFERWDGSERRRGRG</sequence>
<dbReference type="RefSeq" id="WP_059314690.1">
    <property type="nucleotide sequence ID" value="NZ_CP013987.1"/>
</dbReference>
<feature type="transmembrane region" description="Helical" evidence="1">
    <location>
        <begin position="63"/>
        <end position="80"/>
    </location>
</feature>
<dbReference type="InterPro" id="IPR008473">
    <property type="entry name" value="Phage_holin_3_7"/>
</dbReference>
<protein>
    <recommendedName>
        <fullName evidence="4">Phage holin family protein</fullName>
    </recommendedName>
</protein>
<evidence type="ECO:0008006" key="4">
    <source>
        <dbReference type="Google" id="ProtNLM"/>
    </source>
</evidence>
<evidence type="ECO:0000256" key="1">
    <source>
        <dbReference type="SAM" id="Phobius"/>
    </source>
</evidence>
<keyword evidence="1" id="KW-1133">Transmembrane helix</keyword>
<accession>A0A0U4WGW7</accession>